<dbReference type="EMBL" id="JBELOE010000052">
    <property type="protein sequence ID" value="MER2490429.1"/>
    <property type="molecule type" value="Genomic_DNA"/>
</dbReference>
<gene>
    <name evidence="1" type="ORF">ABS311_00820</name>
</gene>
<dbReference type="InterPro" id="IPR036584">
    <property type="entry name" value="FliS_sf"/>
</dbReference>
<dbReference type="Proteomes" id="UP001467690">
    <property type="component" value="Unassembled WGS sequence"/>
</dbReference>
<sequence>MQEQLAEYQFHQLNSEPPINRLLRLLNIGIFASQNKQQERIVKVILLLNRSLESEKWPELADNLSKLYSHLLYLTEQQQYDEIQRIFLRLYNQWQKTTITNK</sequence>
<organism evidence="1 2">
    <name type="scientific">Catenovulum sediminis</name>
    <dbReference type="NCBI Taxonomy" id="1740262"/>
    <lineage>
        <taxon>Bacteria</taxon>
        <taxon>Pseudomonadati</taxon>
        <taxon>Pseudomonadota</taxon>
        <taxon>Gammaproteobacteria</taxon>
        <taxon>Alteromonadales</taxon>
        <taxon>Alteromonadaceae</taxon>
        <taxon>Catenovulum</taxon>
    </lineage>
</organism>
<evidence type="ECO:0008006" key="3">
    <source>
        <dbReference type="Google" id="ProtNLM"/>
    </source>
</evidence>
<dbReference type="RefSeq" id="WP_143872069.1">
    <property type="nucleotide sequence ID" value="NZ_CP041660.1"/>
</dbReference>
<evidence type="ECO:0000313" key="2">
    <source>
        <dbReference type="Proteomes" id="UP001467690"/>
    </source>
</evidence>
<reference evidence="1 2" key="1">
    <citation type="submission" date="2024-06" db="EMBL/GenBank/DDBJ databases">
        <authorList>
            <person name="Chen R.Y."/>
        </authorList>
    </citation>
    <scope>NUCLEOTIDE SEQUENCE [LARGE SCALE GENOMIC DNA]</scope>
    <source>
        <strain evidence="1 2">D2</strain>
    </source>
</reference>
<comment type="caution">
    <text evidence="1">The sequence shown here is derived from an EMBL/GenBank/DDBJ whole genome shotgun (WGS) entry which is preliminary data.</text>
</comment>
<name>A0ABV1RBZ0_9ALTE</name>
<proteinExistence type="predicted"/>
<dbReference type="SUPFAM" id="SSF101116">
    <property type="entry name" value="Flagellar export chaperone FliS"/>
    <property type="match status" value="1"/>
</dbReference>
<evidence type="ECO:0000313" key="1">
    <source>
        <dbReference type="EMBL" id="MER2490429.1"/>
    </source>
</evidence>
<keyword evidence="2" id="KW-1185">Reference proteome</keyword>
<protein>
    <recommendedName>
        <fullName evidence="3">CRISPR type III-B/RAMP module-associated protein Cmr5</fullName>
    </recommendedName>
</protein>
<accession>A0ABV1RBZ0</accession>